<proteinExistence type="predicted"/>
<gene>
    <name evidence="3" type="ORF">G6O67_005091</name>
</gene>
<dbReference type="Proteomes" id="UP000557566">
    <property type="component" value="Unassembled WGS sequence"/>
</dbReference>
<dbReference type="PRINTS" id="PR00625">
    <property type="entry name" value="JDOMAIN"/>
</dbReference>
<evidence type="ECO:0000313" key="3">
    <source>
        <dbReference type="EMBL" id="KAF4508751.1"/>
    </source>
</evidence>
<dbReference type="Gene3D" id="1.10.287.110">
    <property type="entry name" value="DnaJ domain"/>
    <property type="match status" value="1"/>
</dbReference>
<organism evidence="3 4">
    <name type="scientific">Ophiocordyceps sinensis</name>
    <dbReference type="NCBI Taxonomy" id="72228"/>
    <lineage>
        <taxon>Eukaryota</taxon>
        <taxon>Fungi</taxon>
        <taxon>Dikarya</taxon>
        <taxon>Ascomycota</taxon>
        <taxon>Pezizomycotina</taxon>
        <taxon>Sordariomycetes</taxon>
        <taxon>Hypocreomycetidae</taxon>
        <taxon>Hypocreales</taxon>
        <taxon>Ophiocordycipitaceae</taxon>
        <taxon>Ophiocordyceps</taxon>
    </lineage>
</organism>
<feature type="domain" description="J" evidence="2">
    <location>
        <begin position="7"/>
        <end position="75"/>
    </location>
</feature>
<dbReference type="CDD" id="cd06257">
    <property type="entry name" value="DnaJ"/>
    <property type="match status" value="1"/>
</dbReference>
<dbReference type="PANTHER" id="PTHR44144">
    <property type="entry name" value="DNAJ HOMOLOG SUBFAMILY C MEMBER 9"/>
    <property type="match status" value="1"/>
</dbReference>
<sequence length="574" mass="65607">MTPLPPDPYKVLGISKDAQIPDIRSAHRKLVLRCHPDKVQDPALKAQKQDEFQKVQQAYELLSDDRERQKYDDQIKLVELRKQFQTQANISTPRSSPKAFNIYTAEPPGPMGRSPPAAKVYTYSRSWDDEIGGGPQPFDAGTPRSSRREASYPERPSKRELERERERDRDAKDRDKERDRRRKAEDARRAEKEAKEQRRSDKNKREKLRDKDFRREADEKRRYAKPYIESFDDEPPPSKLEKKKSSSGKKHEEKRDRSSGREEDLLSPLAPAPPGLQRAYTSAMDYAQSYIEASRAKKGLPPGLQRAKTYHPRNVQPPVPTPPPMTGPSSPFPTPDDDLRRPSAKPRRGSGEVPRLSRERPYQASSREPVEEPPVMNASPTSRHTAQFSKSTSAAPHTPISPPRREVPRTSSMPVDSAYPARPVPGITRAQTFTAFPEGMMRGRARSRMHGQIDEESDTEDVYERRARERDGKHRNSRRHRTPEPENISRYHVDGVRAKLQSTYTRRLEAEIDPPRYYATSAGIPVMESRPPVAGRESSYASAGMKFPKVKTSKAYGYDDVTYSNYREGYAAYV</sequence>
<dbReference type="GO" id="GO:0005634">
    <property type="term" value="C:nucleus"/>
    <property type="evidence" value="ECO:0007669"/>
    <property type="project" value="TreeGrafter"/>
</dbReference>
<dbReference type="SUPFAM" id="SSF46565">
    <property type="entry name" value="Chaperone J-domain"/>
    <property type="match status" value="1"/>
</dbReference>
<dbReference type="InterPro" id="IPR036869">
    <property type="entry name" value="J_dom_sf"/>
</dbReference>
<comment type="caution">
    <text evidence="3">The sequence shown here is derived from an EMBL/GenBank/DDBJ whole genome shotgun (WGS) entry which is preliminary data.</text>
</comment>
<evidence type="ECO:0000313" key="4">
    <source>
        <dbReference type="Proteomes" id="UP000557566"/>
    </source>
</evidence>
<dbReference type="PROSITE" id="PS00636">
    <property type="entry name" value="DNAJ_1"/>
    <property type="match status" value="1"/>
</dbReference>
<feature type="compositionally biased region" description="Pro residues" evidence="1">
    <location>
        <begin position="315"/>
        <end position="334"/>
    </location>
</feature>
<reference evidence="3 4" key="1">
    <citation type="journal article" date="2020" name="Genome Biol. Evol.">
        <title>A new high-quality draft genome assembly of the Chinese cordyceps Ophiocordyceps sinensis.</title>
        <authorList>
            <person name="Shu R."/>
            <person name="Zhang J."/>
            <person name="Meng Q."/>
            <person name="Zhang H."/>
            <person name="Zhou G."/>
            <person name="Li M."/>
            <person name="Wu P."/>
            <person name="Zhao Y."/>
            <person name="Chen C."/>
            <person name="Qin Q."/>
        </authorList>
    </citation>
    <scope>NUCLEOTIDE SEQUENCE [LARGE SCALE GENOMIC DNA]</scope>
    <source>
        <strain evidence="3 4">IOZ07</strain>
    </source>
</reference>
<dbReference type="SMART" id="SM00271">
    <property type="entry name" value="DnaJ"/>
    <property type="match status" value="1"/>
</dbReference>
<evidence type="ECO:0000256" key="1">
    <source>
        <dbReference type="SAM" id="MobiDB-lite"/>
    </source>
</evidence>
<dbReference type="AlphaFoldDB" id="A0A8H4PQS8"/>
<dbReference type="GO" id="GO:0005737">
    <property type="term" value="C:cytoplasm"/>
    <property type="evidence" value="ECO:0007669"/>
    <property type="project" value="TreeGrafter"/>
</dbReference>
<dbReference type="FunFam" id="1.10.287.110:FF:000073">
    <property type="entry name" value="DnaJ domain protein"/>
    <property type="match status" value="1"/>
</dbReference>
<feature type="compositionally biased region" description="Basic and acidic residues" evidence="1">
    <location>
        <begin position="239"/>
        <end position="264"/>
    </location>
</feature>
<dbReference type="OrthoDB" id="10250354at2759"/>
<dbReference type="Pfam" id="PF00226">
    <property type="entry name" value="DnaJ"/>
    <property type="match status" value="1"/>
</dbReference>
<dbReference type="InterPro" id="IPR018253">
    <property type="entry name" value="DnaJ_domain_CS"/>
</dbReference>
<dbReference type="PANTHER" id="PTHR44144:SF1">
    <property type="entry name" value="DNAJ HOMOLOG SUBFAMILY C MEMBER 9"/>
    <property type="match status" value="1"/>
</dbReference>
<dbReference type="PROSITE" id="PS50076">
    <property type="entry name" value="DNAJ_2"/>
    <property type="match status" value="1"/>
</dbReference>
<evidence type="ECO:0000259" key="2">
    <source>
        <dbReference type="PROSITE" id="PS50076"/>
    </source>
</evidence>
<accession>A0A8H4PQS8</accession>
<feature type="region of interest" description="Disordered" evidence="1">
    <location>
        <begin position="295"/>
        <end position="485"/>
    </location>
</feature>
<keyword evidence="4" id="KW-1185">Reference proteome</keyword>
<feature type="compositionally biased region" description="Polar residues" evidence="1">
    <location>
        <begin position="378"/>
        <end position="395"/>
    </location>
</feature>
<dbReference type="EMBL" id="JAAVMX010000005">
    <property type="protein sequence ID" value="KAF4508751.1"/>
    <property type="molecule type" value="Genomic_DNA"/>
</dbReference>
<dbReference type="InterPro" id="IPR052594">
    <property type="entry name" value="J_domain-containing_protein"/>
</dbReference>
<dbReference type="InterPro" id="IPR001623">
    <property type="entry name" value="DnaJ_domain"/>
</dbReference>
<feature type="compositionally biased region" description="Basic and acidic residues" evidence="1">
    <location>
        <begin position="462"/>
        <end position="474"/>
    </location>
</feature>
<dbReference type="GO" id="GO:0031072">
    <property type="term" value="F:heat shock protein binding"/>
    <property type="evidence" value="ECO:0007669"/>
    <property type="project" value="TreeGrafter"/>
</dbReference>
<name>A0A8H4PQS8_9HYPO</name>
<protein>
    <recommendedName>
        <fullName evidence="2">J domain-containing protein</fullName>
    </recommendedName>
</protein>
<feature type="region of interest" description="Disordered" evidence="1">
    <location>
        <begin position="88"/>
        <end position="280"/>
    </location>
</feature>
<feature type="compositionally biased region" description="Basic and acidic residues" evidence="1">
    <location>
        <begin position="146"/>
        <end position="221"/>
    </location>
</feature>